<dbReference type="Proteomes" id="UP000191144">
    <property type="component" value="Chromosome G"/>
</dbReference>
<dbReference type="GO" id="GO:0030688">
    <property type="term" value="C:preribosome, small subunit precursor"/>
    <property type="evidence" value="ECO:0007669"/>
    <property type="project" value="InterPro"/>
</dbReference>
<evidence type="ECO:0000256" key="2">
    <source>
        <dbReference type="ARBA" id="ARBA00006374"/>
    </source>
</evidence>
<evidence type="ECO:0000256" key="4">
    <source>
        <dbReference type="ARBA" id="ARBA00023242"/>
    </source>
</evidence>
<keyword evidence="7" id="KW-1185">Reference proteome</keyword>
<name>A0A1G4K8R8_9SACH</name>
<organism evidence="6 7">
    <name type="scientific">Lachancea meyersii CBS 8951</name>
    <dbReference type="NCBI Taxonomy" id="1266667"/>
    <lineage>
        <taxon>Eukaryota</taxon>
        <taxon>Fungi</taxon>
        <taxon>Dikarya</taxon>
        <taxon>Ascomycota</taxon>
        <taxon>Saccharomycotina</taxon>
        <taxon>Saccharomycetes</taxon>
        <taxon>Saccharomycetales</taxon>
        <taxon>Saccharomycetaceae</taxon>
        <taxon>Lachancea</taxon>
    </lineage>
</organism>
<evidence type="ECO:0000256" key="1">
    <source>
        <dbReference type="ARBA" id="ARBA00004123"/>
    </source>
</evidence>
<gene>
    <name evidence="6" type="ORF">LAME_0G09714G</name>
</gene>
<dbReference type="Pfam" id="PF05997">
    <property type="entry name" value="Nop52"/>
    <property type="match status" value="1"/>
</dbReference>
<dbReference type="PANTHER" id="PTHR13026">
    <property type="entry name" value="NNP-1 PROTEIN NOVEL NUCLEAR PROTEIN 1 NOP52"/>
    <property type="match status" value="1"/>
</dbReference>
<dbReference type="GO" id="GO:0006364">
    <property type="term" value="P:rRNA processing"/>
    <property type="evidence" value="ECO:0007669"/>
    <property type="project" value="UniProtKB-KW"/>
</dbReference>
<comment type="similarity">
    <text evidence="2">Belongs to the RRP1 family.</text>
</comment>
<reference evidence="7" key="1">
    <citation type="submission" date="2016-03" db="EMBL/GenBank/DDBJ databases">
        <authorList>
            <person name="Devillers Hugo."/>
        </authorList>
    </citation>
    <scope>NUCLEOTIDE SEQUENCE [LARGE SCALE GENOMIC DNA]</scope>
</reference>
<dbReference type="OrthoDB" id="2019504at2759"/>
<sequence length="295" mass="34717">METSTFVKQLASNTRTVREEALESLKKYLTTRQFKDSRQLQFDKLWKGLYYAMWFSDRPRPQQRLASALAGFHELYFDAKDNTQRAAVDDNKDGEEDVDDVKRLTLNDKAFLKFSKAFWRVMCLEWYNIDHHRLDKYLLLVRRVLASQLRYLQLREWNAAVVSNYIRAVLRKLPLSGDKKIYNGIPFHIIDIFGDEWEKLVFGADEAEEDEEEDTDAEEMNDPEAKAKTQQAKIAETPLAQFIDIFRDLSSDTNNVKTMRDKIKEDILKDTRFQSWGVLGQDNDRDDAEEEWTGF</sequence>
<accession>A0A1G4K8R8</accession>
<evidence type="ECO:0000256" key="3">
    <source>
        <dbReference type="ARBA" id="ARBA00022552"/>
    </source>
</evidence>
<evidence type="ECO:0000313" key="6">
    <source>
        <dbReference type="EMBL" id="SCV00436.1"/>
    </source>
</evidence>
<protein>
    <submittedName>
        <fullName evidence="6">LAME_0G09714g1_1</fullName>
    </submittedName>
</protein>
<comment type="subcellular location">
    <subcellularLocation>
        <location evidence="1">Nucleus</location>
    </subcellularLocation>
</comment>
<proteinExistence type="inferred from homology"/>
<dbReference type="GO" id="GO:0005634">
    <property type="term" value="C:nucleus"/>
    <property type="evidence" value="ECO:0007669"/>
    <property type="project" value="UniProtKB-SubCell"/>
</dbReference>
<dbReference type="AlphaFoldDB" id="A0A1G4K8R8"/>
<evidence type="ECO:0000313" key="7">
    <source>
        <dbReference type="Proteomes" id="UP000191144"/>
    </source>
</evidence>
<keyword evidence="4" id="KW-0539">Nucleus</keyword>
<feature type="compositionally biased region" description="Acidic residues" evidence="5">
    <location>
        <begin position="208"/>
        <end position="222"/>
    </location>
</feature>
<keyword evidence="3" id="KW-0698">rRNA processing</keyword>
<evidence type="ECO:0000256" key="5">
    <source>
        <dbReference type="SAM" id="MobiDB-lite"/>
    </source>
</evidence>
<dbReference type="InterPro" id="IPR010301">
    <property type="entry name" value="RRP1"/>
</dbReference>
<dbReference type="PANTHER" id="PTHR13026:SF0">
    <property type="entry name" value="RIBOSOMAL RNA PROCESSING 1B"/>
    <property type="match status" value="1"/>
</dbReference>
<feature type="region of interest" description="Disordered" evidence="5">
    <location>
        <begin position="208"/>
        <end position="232"/>
    </location>
</feature>
<dbReference type="EMBL" id="LT598484">
    <property type="protein sequence ID" value="SCV00436.1"/>
    <property type="molecule type" value="Genomic_DNA"/>
</dbReference>